<dbReference type="Proteomes" id="UP001498476">
    <property type="component" value="Unassembled WGS sequence"/>
</dbReference>
<gene>
    <name evidence="2" type="ORF">QQX98_007646</name>
</gene>
<dbReference type="Pfam" id="PF01266">
    <property type="entry name" value="DAO"/>
    <property type="match status" value="1"/>
</dbReference>
<evidence type="ECO:0000313" key="2">
    <source>
        <dbReference type="EMBL" id="KAK7413498.1"/>
    </source>
</evidence>
<evidence type="ECO:0000259" key="1">
    <source>
        <dbReference type="Pfam" id="PF01266"/>
    </source>
</evidence>
<dbReference type="PANTHER" id="PTHR13847">
    <property type="entry name" value="SARCOSINE DEHYDROGENASE-RELATED"/>
    <property type="match status" value="1"/>
</dbReference>
<name>A0ABR1GXG8_9HYPO</name>
<dbReference type="Gene3D" id="3.50.50.60">
    <property type="entry name" value="FAD/NAD(P)-binding domain"/>
    <property type="match status" value="1"/>
</dbReference>
<sequence length="377" mass="42317">MADSPDGIYDKGVIDPGFPAKNPTQSFWLTEPCEISKLRSPWPEETVDIVVIGSGMTAASLINTLYSKQPNLNVTILEARDLCSGATGRNGGHIKAMSPGAWFERAEKFGVQEAVRIMEYEHSHLKEMAACIRDNDINCDLDEVEGLDVYYDEKVFRYACDAVEDMRQHAPSLGAIYAIYTTKEELEARNISQPCFGAIGMPAASMWPYKMVTSLLDKMVRENGLSIQTNTLVTAVYDEDDKDFAVVKTDRGEIRAKHVVHATNAWASRLVPELRPFVSPVRANVQRQVPELPEAERSKRRFGSSWWSRYGEHDYEYMIQRPDGAYILGRSGTGRRATADDSTVDFLPHAHLQGVTPKIFDFGTKDVKRRECEVGPR</sequence>
<feature type="domain" description="FAD dependent oxidoreductase" evidence="1">
    <location>
        <begin position="48"/>
        <end position="341"/>
    </location>
</feature>
<protein>
    <recommendedName>
        <fullName evidence="1">FAD dependent oxidoreductase domain-containing protein</fullName>
    </recommendedName>
</protein>
<dbReference type="EMBL" id="JAZAVJ010000128">
    <property type="protein sequence ID" value="KAK7413498.1"/>
    <property type="molecule type" value="Genomic_DNA"/>
</dbReference>
<reference evidence="2 3" key="1">
    <citation type="journal article" date="2025" name="Microbiol. Resour. Announc.">
        <title>Draft genome sequences for Neonectria magnoliae and Neonectria punicea, canker pathogens of Liriodendron tulipifera and Acer saccharum in West Virginia.</title>
        <authorList>
            <person name="Petronek H.M."/>
            <person name="Kasson M.T."/>
            <person name="Metheny A.M."/>
            <person name="Stauder C.M."/>
            <person name="Lovett B."/>
            <person name="Lynch S.C."/>
            <person name="Garnas J.R."/>
            <person name="Kasson L.R."/>
            <person name="Stajich J.E."/>
        </authorList>
    </citation>
    <scope>NUCLEOTIDE SEQUENCE [LARGE SCALE GENOMIC DNA]</scope>
    <source>
        <strain evidence="2 3">NRRL 64653</strain>
    </source>
</reference>
<dbReference type="InterPro" id="IPR006076">
    <property type="entry name" value="FAD-dep_OxRdtase"/>
</dbReference>
<dbReference type="PANTHER" id="PTHR13847:SF260">
    <property type="entry name" value="FAD DEPENDENT OXIDOREDUCTASE DOMAIN-CONTAINING PROTEIN"/>
    <property type="match status" value="1"/>
</dbReference>
<keyword evidence="3" id="KW-1185">Reference proteome</keyword>
<accession>A0ABR1GXG8</accession>
<comment type="caution">
    <text evidence="2">The sequence shown here is derived from an EMBL/GenBank/DDBJ whole genome shotgun (WGS) entry which is preliminary data.</text>
</comment>
<proteinExistence type="predicted"/>
<organism evidence="2 3">
    <name type="scientific">Neonectria punicea</name>
    <dbReference type="NCBI Taxonomy" id="979145"/>
    <lineage>
        <taxon>Eukaryota</taxon>
        <taxon>Fungi</taxon>
        <taxon>Dikarya</taxon>
        <taxon>Ascomycota</taxon>
        <taxon>Pezizomycotina</taxon>
        <taxon>Sordariomycetes</taxon>
        <taxon>Hypocreomycetidae</taxon>
        <taxon>Hypocreales</taxon>
        <taxon>Nectriaceae</taxon>
        <taxon>Neonectria</taxon>
    </lineage>
</organism>
<dbReference type="SUPFAM" id="SSF51905">
    <property type="entry name" value="FAD/NAD(P)-binding domain"/>
    <property type="match status" value="1"/>
</dbReference>
<evidence type="ECO:0000313" key="3">
    <source>
        <dbReference type="Proteomes" id="UP001498476"/>
    </source>
</evidence>
<dbReference type="Gene3D" id="3.30.9.10">
    <property type="entry name" value="D-Amino Acid Oxidase, subunit A, domain 2"/>
    <property type="match status" value="1"/>
</dbReference>
<dbReference type="InterPro" id="IPR036188">
    <property type="entry name" value="FAD/NAD-bd_sf"/>
</dbReference>